<keyword evidence="3" id="KW-1185">Reference proteome</keyword>
<evidence type="ECO:0000313" key="3">
    <source>
        <dbReference type="Proteomes" id="UP000198734"/>
    </source>
</evidence>
<organism evidence="2 3">
    <name type="scientific">Psychrobacillus psychrotolerans</name>
    <dbReference type="NCBI Taxonomy" id="126156"/>
    <lineage>
        <taxon>Bacteria</taxon>
        <taxon>Bacillati</taxon>
        <taxon>Bacillota</taxon>
        <taxon>Bacilli</taxon>
        <taxon>Bacillales</taxon>
        <taxon>Bacillaceae</taxon>
        <taxon>Psychrobacillus</taxon>
    </lineage>
</organism>
<feature type="transmembrane region" description="Helical" evidence="1">
    <location>
        <begin position="93"/>
        <end position="110"/>
    </location>
</feature>
<protein>
    <recommendedName>
        <fullName evidence="4">General stress protein</fullName>
    </recommendedName>
</protein>
<keyword evidence="1" id="KW-0812">Transmembrane</keyword>
<dbReference type="EMBL" id="FOXU01000009">
    <property type="protein sequence ID" value="SFQ72501.1"/>
    <property type="molecule type" value="Genomic_DNA"/>
</dbReference>
<keyword evidence="1" id="KW-1133">Transmembrane helix</keyword>
<evidence type="ECO:0008006" key="4">
    <source>
        <dbReference type="Google" id="ProtNLM"/>
    </source>
</evidence>
<feature type="transmembrane region" description="Helical" evidence="1">
    <location>
        <begin position="12"/>
        <end position="34"/>
    </location>
</feature>
<dbReference type="Proteomes" id="UP000198734">
    <property type="component" value="Unassembled WGS sequence"/>
</dbReference>
<evidence type="ECO:0000256" key="1">
    <source>
        <dbReference type="SAM" id="Phobius"/>
    </source>
</evidence>
<evidence type="ECO:0000313" key="2">
    <source>
        <dbReference type="EMBL" id="SFQ72501.1"/>
    </source>
</evidence>
<dbReference type="AlphaFoldDB" id="A0A1I6AUT6"/>
<dbReference type="OrthoDB" id="4826010at2"/>
<name>A0A1I6AUT6_9BACI</name>
<keyword evidence="1" id="KW-0472">Membrane</keyword>
<gene>
    <name evidence="2" type="ORF">SAMN05421670_3635</name>
</gene>
<dbReference type="RefSeq" id="WP_093538270.1">
    <property type="nucleotide sequence ID" value="NZ_CP183885.1"/>
</dbReference>
<accession>A0A1I6AUT6</accession>
<sequence length="172" mass="21055">MHQKLTKTLFKLFTGELTATIMFGGVWLLFLRMYEWANPYLTSFPPLYAFLFLEFLLLQGSYYWYLKWRQAKHRDFTILPDYHLKFFRILKRVNLFLIGAGFVLLIYESINHSKAYYWTLFLYLFALAEYINYYYIRLSYQSVDEMKDFLRHRKLRRSKLAEELKQLKAISQ</sequence>
<proteinExistence type="predicted"/>
<reference evidence="3" key="1">
    <citation type="submission" date="2016-10" db="EMBL/GenBank/DDBJ databases">
        <authorList>
            <person name="Varghese N."/>
            <person name="Submissions S."/>
        </authorList>
    </citation>
    <scope>NUCLEOTIDE SEQUENCE [LARGE SCALE GENOMIC DNA]</scope>
    <source>
        <strain evidence="3">DSM 11706</strain>
    </source>
</reference>
<dbReference type="STRING" id="126156.SAMN05421670_3635"/>
<feature type="transmembrane region" description="Helical" evidence="1">
    <location>
        <begin position="116"/>
        <end position="136"/>
    </location>
</feature>
<feature type="transmembrane region" description="Helical" evidence="1">
    <location>
        <begin position="46"/>
        <end position="66"/>
    </location>
</feature>